<dbReference type="InterPro" id="IPR013617">
    <property type="entry name" value="DNA-dir_DNA_pol_B_vir_insert"/>
</dbReference>
<dbReference type="Gene3D" id="3.30.420.10">
    <property type="entry name" value="Ribonuclease H-like superfamily/Ribonuclease H"/>
    <property type="match status" value="1"/>
</dbReference>
<evidence type="ECO:0000259" key="13">
    <source>
        <dbReference type="Pfam" id="PF03104"/>
    </source>
</evidence>
<evidence type="ECO:0000256" key="7">
    <source>
        <dbReference type="ARBA" id="ARBA00022932"/>
    </source>
</evidence>
<dbReference type="GeneID" id="2943688"/>
<dbReference type="InterPro" id="IPR050240">
    <property type="entry name" value="DNA_pol_type-B"/>
</dbReference>
<organismHost>
    <name type="scientific">Macaca</name>
    <name type="common">macaques</name>
    <dbReference type="NCBI Taxonomy" id="9539"/>
</organismHost>
<dbReference type="InterPro" id="IPR012337">
    <property type="entry name" value="RNaseH-like_sf"/>
</dbReference>
<evidence type="ECO:0000259" key="15">
    <source>
        <dbReference type="Pfam" id="PF08452"/>
    </source>
</evidence>
<feature type="domain" description="DNA-directed DNA polymerase family B multifunctional" evidence="12">
    <location>
        <begin position="490"/>
        <end position="986"/>
    </location>
</feature>
<keyword evidence="7 11" id="KW-0239">DNA-directed DNA polymerase</keyword>
<evidence type="ECO:0000256" key="8">
    <source>
        <dbReference type="ARBA" id="ARBA00023109"/>
    </source>
</evidence>
<keyword evidence="4 11" id="KW-0808">Transferase</keyword>
<dbReference type="SUPFAM" id="SSF56672">
    <property type="entry name" value="DNA/RNA polymerases"/>
    <property type="match status" value="1"/>
</dbReference>
<dbReference type="InterPro" id="IPR013660">
    <property type="entry name" value="DNApol_B_exo_N"/>
</dbReference>
<feature type="domain" description="DNA polymerase B exonuclease N-terminal" evidence="15">
    <location>
        <begin position="1"/>
        <end position="22"/>
    </location>
</feature>
<dbReference type="Pfam" id="PF08408">
    <property type="entry name" value="DNA_pol_B_3"/>
    <property type="match status" value="1"/>
</dbReference>
<dbReference type="InterPro" id="IPR023211">
    <property type="entry name" value="DNA_pol_palm_dom_sf"/>
</dbReference>
<dbReference type="InterPro" id="IPR043502">
    <property type="entry name" value="DNA/RNA_pol_sf"/>
</dbReference>
<reference evidence="16 17" key="2">
    <citation type="journal article" date="2003" name="J. Virol.">
        <title>Complete genomic sequence and comparative analysis of the tumorigenic poxvirus Yaba monkey tumor virus.</title>
        <authorList>
            <person name="Brunetti C.R."/>
            <person name="Amano H."/>
            <person name="Ueda Y."/>
            <person name="Qin J."/>
            <person name="Miyamura T."/>
            <person name="Suzuki T."/>
            <person name="Li X."/>
            <person name="Barrett J.W."/>
            <person name="McFadden G."/>
        </authorList>
    </citation>
    <scope>NUCLEOTIDE SEQUENCE [LARGE SCALE GENOMIC DNA]</scope>
    <source>
        <strain evidence="17">VR587</strain>
    </source>
</reference>
<dbReference type="Pfam" id="PF00136">
    <property type="entry name" value="DNA_pol_B"/>
    <property type="match status" value="1"/>
</dbReference>
<dbReference type="GO" id="GO:0003677">
    <property type="term" value="F:DNA binding"/>
    <property type="evidence" value="ECO:0007669"/>
    <property type="project" value="UniProtKB-KW"/>
</dbReference>
<dbReference type="GO" id="GO:0003887">
    <property type="term" value="F:DNA-directed DNA polymerase activity"/>
    <property type="evidence" value="ECO:0007669"/>
    <property type="project" value="UniProtKB-KW"/>
</dbReference>
<dbReference type="PRINTS" id="PR00106">
    <property type="entry name" value="DNAPOLB"/>
</dbReference>
<keyword evidence="8" id="KW-1194">Viral DNA replication</keyword>
<dbReference type="InterPro" id="IPR006172">
    <property type="entry name" value="DNA-dir_DNA_pol_B"/>
</dbReference>
<dbReference type="Pfam" id="PF03104">
    <property type="entry name" value="DNA_pol_B_exo1"/>
    <property type="match status" value="1"/>
</dbReference>
<evidence type="ECO:0000256" key="9">
    <source>
        <dbReference type="ARBA" id="ARBA00023125"/>
    </source>
</evidence>
<evidence type="ECO:0000259" key="14">
    <source>
        <dbReference type="Pfam" id="PF08408"/>
    </source>
</evidence>
<dbReference type="Pfam" id="PF08452">
    <property type="entry name" value="DNAP_B_exo_N"/>
    <property type="match status" value="1"/>
</dbReference>
<keyword evidence="5 11" id="KW-0548">Nucleotidyltransferase</keyword>
<organismHost>
    <name type="scientific">Homo sapiens</name>
    <name type="common">Human</name>
    <dbReference type="NCBI Taxonomy" id="9606"/>
</organismHost>
<evidence type="ECO:0000256" key="4">
    <source>
        <dbReference type="ARBA" id="ARBA00022679"/>
    </source>
</evidence>
<dbReference type="Gene3D" id="3.90.1600.10">
    <property type="entry name" value="Palm domain of DNA polymerase"/>
    <property type="match status" value="2"/>
</dbReference>
<keyword evidence="6 11" id="KW-0235">DNA replication</keyword>
<keyword evidence="17" id="KW-1185">Reference proteome</keyword>
<name>Q6TUX3_YMTV5</name>
<proteinExistence type="inferred from homology"/>
<evidence type="ECO:0000256" key="11">
    <source>
        <dbReference type="RuleBase" id="RU000442"/>
    </source>
</evidence>
<dbReference type="InterPro" id="IPR006134">
    <property type="entry name" value="DNA-dir_DNA_pol_B_multi_dom"/>
</dbReference>
<dbReference type="KEGG" id="vg:2943688"/>
<evidence type="ECO:0000256" key="2">
    <source>
        <dbReference type="ARBA" id="ARBA00012417"/>
    </source>
</evidence>
<protein>
    <recommendedName>
        <fullName evidence="3 11">DNA polymerase</fullName>
        <ecNumber evidence="2 11">2.7.7.7</ecNumber>
    </recommendedName>
</protein>
<reference evidence="16 17" key="1">
    <citation type="journal article" date="1995" name="J. Gen. Virol.">
        <title>Identification and characterization of the thymidine kinase gene of Yaba virus.</title>
        <authorList>
            <person name="Amano H."/>
            <person name="Ueda Y."/>
            <person name="Miyamura T."/>
        </authorList>
    </citation>
    <scope>NUCLEOTIDE SEQUENCE [LARGE SCALE GENOMIC DNA]</scope>
    <source>
        <strain evidence="17">VR587</strain>
    </source>
</reference>
<sequence>MDVKCINWFESKGDNRYLFLKARNKDLKTFFIRFPYYFYYALTDEKYTSLTPPAFKSVFIGKMTNIDISENISYVVSNETRKKVDVDIWLILEPKKRVLSDTVMGDFLNITWFYMLNNVCPDGCYVIDIKMLEKINDNCYHCNDPQQLFLNPIPKFDVSRSYLFLDIECHFEKKFPSVFTNPVSHVSCCYVNLFGRELKFTLINRDMLSDFDINEAKKLGYYEIDSVLDMDYSKEFIFCSEIILLKISKKLLELSFDFIVTFNGHNFDLRYISNRLELLTSGKIYFRSPDKKETVHMCIYERNLSSHKGACGVSNTTYHVNNNNGTIFFDLYSFIQKSEKLDSYKLDHISKNVFSCNTKLITVENSHCTFVGNSLTDVKGKSLLFSKVLSTGNYITINDDVYKILKKVFNCDEFYVTVKCNKTLEIGNFYRLSFGKDDVNLSEMYSNYDLQTSLEMGKYCIHDACLCKYLWDYYGVEKKTDAGASTYILPQSMVFEYRASTLIKGPLLSLLLETKTILARTEKNNKFPYEGGKVFTPKQKMFVNNVLVFDYNSLYPNVCIFGNLSPETLVGVFVSNNTLEAEINKQNISKMYPPPRYISINCEPRSPELVSEIAVFDRNVEGTIPKLLKKFLAERLRYKQLLKKSSSSTEKAIYDSMQYTYKIVANSVYGLMGFRNSVLYSYASAKTCTAIGRMMILYLNSVLDGSKINSGKFTFAKLPLNPFFEDGRYVTLNTDTGVDKHYNFVFKTVYGDTDSVFLEMNTQDVDTSIIIAKELENIINKKVLFYNFKIEFEAVYKNLIMQSKKKYTTLKYSSEYTSNSVPERVSKGTSETRRDVSKFHKEMIKTYKTMILDMLSNCSMTSIQVCVDVLKSLESDLKIEFDVRSAPLDMFLLSRTHHCNYKSHDNPNMFLVNEYNNNNAEIIEIGERYFFAYICPSKYPWQKKLVNIKTYERIIDRRFKLNQNDRIFYEVYFKRIATEVVNLLDNKVLSTSFFERMFGTKPIFYS</sequence>
<dbReference type="SMR" id="Q6TUX3"/>
<feature type="domain" description="DNA-directed DNA polymerase family B viral insert" evidence="14">
    <location>
        <begin position="350"/>
        <end position="477"/>
    </location>
</feature>
<dbReference type="InterPro" id="IPR036397">
    <property type="entry name" value="RNaseH_sf"/>
</dbReference>
<evidence type="ECO:0000256" key="6">
    <source>
        <dbReference type="ARBA" id="ARBA00022705"/>
    </source>
</evidence>
<dbReference type="EMBL" id="AY386371">
    <property type="protein sequence ID" value="AAR07396.1"/>
    <property type="molecule type" value="Genomic_DNA"/>
</dbReference>
<dbReference type="GO" id="GO:0000166">
    <property type="term" value="F:nucleotide binding"/>
    <property type="evidence" value="ECO:0007669"/>
    <property type="project" value="InterPro"/>
</dbReference>
<dbReference type="GO" id="GO:0039693">
    <property type="term" value="P:viral DNA genome replication"/>
    <property type="evidence" value="ECO:0007669"/>
    <property type="project" value="UniProtKB-KW"/>
</dbReference>
<evidence type="ECO:0000256" key="1">
    <source>
        <dbReference type="ARBA" id="ARBA00005755"/>
    </source>
</evidence>
<dbReference type="Gene3D" id="1.10.287.690">
    <property type="entry name" value="Helix hairpin bin"/>
    <property type="match status" value="1"/>
</dbReference>
<dbReference type="RefSeq" id="NP_938295.1">
    <property type="nucleotide sequence ID" value="NC_005179.1"/>
</dbReference>
<dbReference type="EC" id="2.7.7.7" evidence="2 11"/>
<evidence type="ECO:0000256" key="10">
    <source>
        <dbReference type="ARBA" id="ARBA00049244"/>
    </source>
</evidence>
<comment type="similarity">
    <text evidence="1 11">Belongs to the DNA polymerase type-B family.</text>
</comment>
<accession>Q6TUX3</accession>
<dbReference type="SUPFAM" id="SSF53098">
    <property type="entry name" value="Ribonuclease H-like"/>
    <property type="match status" value="1"/>
</dbReference>
<organism evidence="16 17">
    <name type="scientific">Yaba monkey tumor virus (strain VR587)</name>
    <name type="common">YMTV</name>
    <dbReference type="NCBI Taxonomy" id="928314"/>
    <lineage>
        <taxon>Viruses</taxon>
        <taxon>Varidnaviria</taxon>
        <taxon>Bamfordvirae</taxon>
        <taxon>Nucleocytoviricota</taxon>
        <taxon>Pokkesviricetes</taxon>
        <taxon>Chitovirales</taxon>
        <taxon>Poxviridae</taxon>
        <taxon>Chordopoxvirinae</taxon>
        <taxon>Yatapoxvirus</taxon>
        <taxon>Yatapoxvirus yabapox</taxon>
        <taxon>Yaba monkey tumor virus</taxon>
    </lineage>
</organism>
<dbReference type="PANTHER" id="PTHR10322">
    <property type="entry name" value="DNA POLYMERASE CATALYTIC SUBUNIT"/>
    <property type="match status" value="1"/>
</dbReference>
<dbReference type="SMART" id="SM00486">
    <property type="entry name" value="POLBc"/>
    <property type="match status" value="1"/>
</dbReference>
<dbReference type="GO" id="GO:0006261">
    <property type="term" value="P:DNA-templated DNA replication"/>
    <property type="evidence" value="ECO:0007669"/>
    <property type="project" value="TreeGrafter"/>
</dbReference>
<evidence type="ECO:0000313" key="17">
    <source>
        <dbReference type="Proteomes" id="UP000008596"/>
    </source>
</evidence>
<evidence type="ECO:0000256" key="3">
    <source>
        <dbReference type="ARBA" id="ARBA00015749"/>
    </source>
</evidence>
<dbReference type="Proteomes" id="UP000008596">
    <property type="component" value="Segment"/>
</dbReference>
<organismHost>
    <name type="scientific">Papio hamadryas</name>
    <name type="common">Hamadryas baboon</name>
    <dbReference type="NCBI Taxonomy" id="9557"/>
</organismHost>
<feature type="domain" description="DNA-directed DNA polymerase family B exonuclease" evidence="13">
    <location>
        <begin position="105"/>
        <end position="349"/>
    </location>
</feature>
<dbReference type="PROSITE" id="PS00116">
    <property type="entry name" value="DNA_POLYMERASE_B"/>
    <property type="match status" value="1"/>
</dbReference>
<dbReference type="InterPro" id="IPR017964">
    <property type="entry name" value="DNA-dir_DNA_pol_B_CS"/>
</dbReference>
<dbReference type="PANTHER" id="PTHR10322:SF23">
    <property type="entry name" value="DNA POLYMERASE DELTA CATALYTIC SUBUNIT"/>
    <property type="match status" value="1"/>
</dbReference>
<evidence type="ECO:0000256" key="5">
    <source>
        <dbReference type="ARBA" id="ARBA00022695"/>
    </source>
</evidence>
<organismHost>
    <name type="scientific">Erythrocebus patas</name>
    <name type="common">Red guenon</name>
    <name type="synonym">Cercopithecus patas</name>
    <dbReference type="NCBI Taxonomy" id="9538"/>
</organismHost>
<reference evidence="16 17" key="3">
    <citation type="journal article" date="2003" name="Proc. Natl. Acad. Sci. U.S.A.">
        <title>A secreted high-affinity inhibitor of human TNF from Tanapox virus.</title>
        <authorList>
            <person name="Brunetti C.R."/>
            <person name="Paulose-Murphy M."/>
            <person name="Singh R."/>
            <person name="Qin J."/>
            <person name="Barrett J.W."/>
            <person name="Tardivel A."/>
            <person name="Schneider P."/>
            <person name="Essani K."/>
            <person name="McFadden G."/>
        </authorList>
    </citation>
    <scope>NUCLEOTIDE SEQUENCE [LARGE SCALE GENOMIC DNA]</scope>
    <source>
        <strain evidence="17">VR587</strain>
    </source>
</reference>
<evidence type="ECO:0000313" key="16">
    <source>
        <dbReference type="EMBL" id="AAR07396.1"/>
    </source>
</evidence>
<keyword evidence="9 11" id="KW-0238">DNA-binding</keyword>
<evidence type="ECO:0000259" key="12">
    <source>
        <dbReference type="Pfam" id="PF00136"/>
    </source>
</evidence>
<comment type="catalytic activity">
    <reaction evidence="10 11">
        <text>DNA(n) + a 2'-deoxyribonucleoside 5'-triphosphate = DNA(n+1) + diphosphate</text>
        <dbReference type="Rhea" id="RHEA:22508"/>
        <dbReference type="Rhea" id="RHEA-COMP:17339"/>
        <dbReference type="Rhea" id="RHEA-COMP:17340"/>
        <dbReference type="ChEBI" id="CHEBI:33019"/>
        <dbReference type="ChEBI" id="CHEBI:61560"/>
        <dbReference type="ChEBI" id="CHEBI:173112"/>
        <dbReference type="EC" id="2.7.7.7"/>
    </reaction>
</comment>
<dbReference type="InterPro" id="IPR006133">
    <property type="entry name" value="DNA-dir_DNA_pol_B_exonuc"/>
</dbReference>